<dbReference type="EMBL" id="CASHTH010001545">
    <property type="protein sequence ID" value="CAI8016643.1"/>
    <property type="molecule type" value="Genomic_DNA"/>
</dbReference>
<accession>A0AA35WCT0</accession>
<organism evidence="1 2">
    <name type="scientific">Geodia barretti</name>
    <name type="common">Barrett's horny sponge</name>
    <dbReference type="NCBI Taxonomy" id="519541"/>
    <lineage>
        <taxon>Eukaryota</taxon>
        <taxon>Metazoa</taxon>
        <taxon>Porifera</taxon>
        <taxon>Demospongiae</taxon>
        <taxon>Heteroscleromorpha</taxon>
        <taxon>Tetractinellida</taxon>
        <taxon>Astrophorina</taxon>
        <taxon>Geodiidae</taxon>
        <taxon>Geodia</taxon>
    </lineage>
</organism>
<keyword evidence="2" id="KW-1185">Reference proteome</keyword>
<gene>
    <name evidence="1" type="ORF">GBAR_LOCUS10193</name>
</gene>
<sequence length="46" mass="5483">MASWMKMYWSWKKQHQVWPVIRMKVYSELAGITACQGETITHKKNA</sequence>
<name>A0AA35WCT0_GEOBA</name>
<dbReference type="Proteomes" id="UP001174909">
    <property type="component" value="Unassembled WGS sequence"/>
</dbReference>
<proteinExistence type="predicted"/>
<evidence type="ECO:0000313" key="1">
    <source>
        <dbReference type="EMBL" id="CAI8016643.1"/>
    </source>
</evidence>
<protein>
    <submittedName>
        <fullName evidence="1">Uncharacterized protein</fullName>
    </submittedName>
</protein>
<evidence type="ECO:0000313" key="2">
    <source>
        <dbReference type="Proteomes" id="UP001174909"/>
    </source>
</evidence>
<reference evidence="1" key="1">
    <citation type="submission" date="2023-03" db="EMBL/GenBank/DDBJ databases">
        <authorList>
            <person name="Steffen K."/>
            <person name="Cardenas P."/>
        </authorList>
    </citation>
    <scope>NUCLEOTIDE SEQUENCE</scope>
</reference>
<dbReference type="AlphaFoldDB" id="A0AA35WCT0"/>
<comment type="caution">
    <text evidence="1">The sequence shown here is derived from an EMBL/GenBank/DDBJ whole genome shotgun (WGS) entry which is preliminary data.</text>
</comment>